<dbReference type="EnsemblPlants" id="AVESA.00010b.r2.6AG1062940.1">
    <property type="protein sequence ID" value="AVESA.00010b.r2.6AG1062940.1.CDS"/>
    <property type="gene ID" value="AVESA.00010b.r2.6AG1062940"/>
</dbReference>
<reference evidence="1" key="2">
    <citation type="submission" date="2025-09" db="UniProtKB">
        <authorList>
            <consortium name="EnsemblPlants"/>
        </authorList>
    </citation>
    <scope>IDENTIFICATION</scope>
</reference>
<keyword evidence="2" id="KW-1185">Reference proteome</keyword>
<sequence length="186" mass="20382">MTFAKAETPASTLRPRVLAASCTLIYLHYGLLWVAAAACVAAVIGRRALGEVEGSPVLSALFSVAFYSAAYGVSLFPVAMILIGARMMRTVSNRTLVKKDIKEPLETPRQIVRMFLEDPFMIGTLISTPFFMLLAASQLVRVQSPVEGSRREQIGLILQDVGILGSGAAYCFIMLPTLILRQWRMK</sequence>
<reference evidence="1" key="1">
    <citation type="submission" date="2021-05" db="EMBL/GenBank/DDBJ databases">
        <authorList>
            <person name="Scholz U."/>
            <person name="Mascher M."/>
            <person name="Fiebig A."/>
        </authorList>
    </citation>
    <scope>NUCLEOTIDE SEQUENCE [LARGE SCALE GENOMIC DNA]</scope>
</reference>
<name>A0ACD5YZ71_AVESA</name>
<proteinExistence type="predicted"/>
<evidence type="ECO:0000313" key="2">
    <source>
        <dbReference type="Proteomes" id="UP001732700"/>
    </source>
</evidence>
<evidence type="ECO:0000313" key="1">
    <source>
        <dbReference type="EnsemblPlants" id="AVESA.00010b.r2.6AG1062940.1.CDS"/>
    </source>
</evidence>
<accession>A0ACD5YZ71</accession>
<protein>
    <submittedName>
        <fullName evidence="1">Uncharacterized protein</fullName>
    </submittedName>
</protein>
<organism evidence="1 2">
    <name type="scientific">Avena sativa</name>
    <name type="common">Oat</name>
    <dbReference type="NCBI Taxonomy" id="4498"/>
    <lineage>
        <taxon>Eukaryota</taxon>
        <taxon>Viridiplantae</taxon>
        <taxon>Streptophyta</taxon>
        <taxon>Embryophyta</taxon>
        <taxon>Tracheophyta</taxon>
        <taxon>Spermatophyta</taxon>
        <taxon>Magnoliopsida</taxon>
        <taxon>Liliopsida</taxon>
        <taxon>Poales</taxon>
        <taxon>Poaceae</taxon>
        <taxon>BOP clade</taxon>
        <taxon>Pooideae</taxon>
        <taxon>Poodae</taxon>
        <taxon>Poeae</taxon>
        <taxon>Poeae Chloroplast Group 1 (Aveneae type)</taxon>
        <taxon>Aveninae</taxon>
        <taxon>Avena</taxon>
    </lineage>
</organism>
<dbReference type="Proteomes" id="UP001732700">
    <property type="component" value="Chromosome 6A"/>
</dbReference>